<sequence length="252" mass="27664">MLKKSILALLLASAASLVTAASPHWTYEGAEGPASWGHLSQDFHLCEQGRAESPIDITNARKAPVNTPRIQFNYGPLPVHLLNTGHAMQFVAAPDKDSVTLGDTSYKLQQFHFHSPGEERFAGKSSPLDMHLVHASAQGKLLVVAVQFELADESNPVLQTLEDLMPQEHGAERLINSIQIDPAALLPANSGYYTYSGSLTTPPCSEGVTWVELKQPVKISKAQLEKLQQFYDHNQRPVQPLNGREILEVDPE</sequence>
<evidence type="ECO:0000256" key="7">
    <source>
        <dbReference type="SAM" id="SignalP"/>
    </source>
</evidence>
<comment type="similarity">
    <text evidence="1">Belongs to the alpha-carbonic anhydrase family.</text>
</comment>
<evidence type="ECO:0000256" key="6">
    <source>
        <dbReference type="ARBA" id="ARBA00048348"/>
    </source>
</evidence>
<comment type="catalytic activity">
    <reaction evidence="6">
        <text>hydrogencarbonate + H(+) = CO2 + H2O</text>
        <dbReference type="Rhea" id="RHEA:10748"/>
        <dbReference type="ChEBI" id="CHEBI:15377"/>
        <dbReference type="ChEBI" id="CHEBI:15378"/>
        <dbReference type="ChEBI" id="CHEBI:16526"/>
        <dbReference type="ChEBI" id="CHEBI:17544"/>
        <dbReference type="EC" id="4.2.1.1"/>
    </reaction>
</comment>
<evidence type="ECO:0000259" key="8">
    <source>
        <dbReference type="PROSITE" id="PS51144"/>
    </source>
</evidence>
<reference evidence="9 10" key="1">
    <citation type="submission" date="2020-08" db="EMBL/GenBank/DDBJ databases">
        <title>Genomic Encyclopedia of Type Strains, Phase IV (KMG-IV): sequencing the most valuable type-strain genomes for metagenomic binning, comparative biology and taxonomic classification.</title>
        <authorList>
            <person name="Goeker M."/>
        </authorList>
    </citation>
    <scope>NUCLEOTIDE SEQUENCE [LARGE SCALE GENOMIC DNA]</scope>
    <source>
        <strain evidence="9 10">DSM 18233</strain>
    </source>
</reference>
<keyword evidence="10" id="KW-1185">Reference proteome</keyword>
<dbReference type="InterPro" id="IPR001148">
    <property type="entry name" value="CA_dom"/>
</dbReference>
<name>A0A840RC34_9NEIS</name>
<comment type="caution">
    <text evidence="9">The sequence shown here is derived from an EMBL/GenBank/DDBJ whole genome shotgun (WGS) entry which is preliminary data.</text>
</comment>
<keyword evidence="3" id="KW-0479">Metal-binding</keyword>
<dbReference type="Gene3D" id="3.10.200.10">
    <property type="entry name" value="Alpha carbonic anhydrase"/>
    <property type="match status" value="1"/>
</dbReference>
<dbReference type="InterPro" id="IPR036398">
    <property type="entry name" value="CA_dom_sf"/>
</dbReference>
<dbReference type="Pfam" id="PF00194">
    <property type="entry name" value="Carb_anhydrase"/>
    <property type="match status" value="1"/>
</dbReference>
<feature type="domain" description="Alpha-carbonic anhydrase" evidence="8">
    <location>
        <begin position="23"/>
        <end position="250"/>
    </location>
</feature>
<dbReference type="EC" id="4.2.1.1" evidence="2"/>
<keyword evidence="7" id="KW-0732">Signal</keyword>
<dbReference type="GO" id="GO:0008270">
    <property type="term" value="F:zinc ion binding"/>
    <property type="evidence" value="ECO:0007669"/>
    <property type="project" value="InterPro"/>
</dbReference>
<protein>
    <recommendedName>
        <fullName evidence="2">carbonic anhydrase</fullName>
        <ecNumber evidence="2">4.2.1.1</ecNumber>
    </recommendedName>
</protein>
<evidence type="ECO:0000256" key="5">
    <source>
        <dbReference type="ARBA" id="ARBA00023239"/>
    </source>
</evidence>
<proteinExistence type="inferred from homology"/>
<evidence type="ECO:0000256" key="3">
    <source>
        <dbReference type="ARBA" id="ARBA00022723"/>
    </source>
</evidence>
<organism evidence="9 10">
    <name type="scientific">Silvimonas terrae</name>
    <dbReference type="NCBI Taxonomy" id="300266"/>
    <lineage>
        <taxon>Bacteria</taxon>
        <taxon>Pseudomonadati</taxon>
        <taxon>Pseudomonadota</taxon>
        <taxon>Betaproteobacteria</taxon>
        <taxon>Neisseriales</taxon>
        <taxon>Chitinibacteraceae</taxon>
        <taxon>Silvimonas</taxon>
    </lineage>
</organism>
<evidence type="ECO:0000256" key="1">
    <source>
        <dbReference type="ARBA" id="ARBA00010718"/>
    </source>
</evidence>
<dbReference type="EMBL" id="JACHHN010000002">
    <property type="protein sequence ID" value="MBB5190507.1"/>
    <property type="molecule type" value="Genomic_DNA"/>
</dbReference>
<accession>A0A840RC34</accession>
<evidence type="ECO:0000256" key="4">
    <source>
        <dbReference type="ARBA" id="ARBA00022833"/>
    </source>
</evidence>
<dbReference type="PANTHER" id="PTHR18952:SF265">
    <property type="entry name" value="CARBONIC ANHYDRASE"/>
    <property type="match status" value="1"/>
</dbReference>
<dbReference type="AlphaFoldDB" id="A0A840RC34"/>
<keyword evidence="5 9" id="KW-0456">Lyase</keyword>
<feature type="chain" id="PRO_5032358512" description="carbonic anhydrase" evidence="7">
    <location>
        <begin position="21"/>
        <end position="252"/>
    </location>
</feature>
<dbReference type="RefSeq" id="WP_184098600.1">
    <property type="nucleotide sequence ID" value="NZ_JACHHN010000002.1"/>
</dbReference>
<feature type="signal peptide" evidence="7">
    <location>
        <begin position="1"/>
        <end position="20"/>
    </location>
</feature>
<dbReference type="CDD" id="cd03124">
    <property type="entry name" value="alpha_CA_prokaryotic_like"/>
    <property type="match status" value="1"/>
</dbReference>
<evidence type="ECO:0000256" key="2">
    <source>
        <dbReference type="ARBA" id="ARBA00012925"/>
    </source>
</evidence>
<evidence type="ECO:0000313" key="10">
    <source>
        <dbReference type="Proteomes" id="UP000543030"/>
    </source>
</evidence>
<dbReference type="InterPro" id="IPR041891">
    <property type="entry name" value="Alpha_CA_prokaryot-like"/>
</dbReference>
<dbReference type="SUPFAM" id="SSF51069">
    <property type="entry name" value="Carbonic anhydrase"/>
    <property type="match status" value="1"/>
</dbReference>
<dbReference type="Proteomes" id="UP000543030">
    <property type="component" value="Unassembled WGS sequence"/>
</dbReference>
<dbReference type="SMART" id="SM01057">
    <property type="entry name" value="Carb_anhydrase"/>
    <property type="match status" value="1"/>
</dbReference>
<dbReference type="PANTHER" id="PTHR18952">
    <property type="entry name" value="CARBONIC ANHYDRASE"/>
    <property type="match status" value="1"/>
</dbReference>
<evidence type="ECO:0000313" key="9">
    <source>
        <dbReference type="EMBL" id="MBB5190507.1"/>
    </source>
</evidence>
<dbReference type="InterPro" id="IPR023561">
    <property type="entry name" value="Carbonic_anhydrase_a-class"/>
</dbReference>
<keyword evidence="4" id="KW-0862">Zinc</keyword>
<gene>
    <name evidence="9" type="ORF">HNQ50_001229</name>
</gene>
<dbReference type="GO" id="GO:0004089">
    <property type="term" value="F:carbonate dehydratase activity"/>
    <property type="evidence" value="ECO:0007669"/>
    <property type="project" value="UniProtKB-EC"/>
</dbReference>
<dbReference type="PROSITE" id="PS51144">
    <property type="entry name" value="ALPHA_CA_2"/>
    <property type="match status" value="1"/>
</dbReference>